<dbReference type="EMBL" id="CP112933">
    <property type="protein sequence ID" value="WPY01468.1"/>
    <property type="molecule type" value="Genomic_DNA"/>
</dbReference>
<gene>
    <name evidence="1" type="ORF">Trichorick_01381</name>
</gene>
<geneLocation type="plasmid" evidence="1 2">
    <name>unnamed1</name>
</geneLocation>
<sequence>MTIHDLLLTVLFLSQTINFFLLLRLDNKLTLLIEEMNKNQEKSNEYLKVIAEQHGYR</sequence>
<evidence type="ECO:0000313" key="1">
    <source>
        <dbReference type="EMBL" id="WPY01468.1"/>
    </source>
</evidence>
<accession>A0ABZ0UUY6</accession>
<reference evidence="1 2" key="1">
    <citation type="submission" date="2022-10" db="EMBL/GenBank/DDBJ databases">
        <title>Host association and intracellularity evolved multiple times independently in the Rickettsiales.</title>
        <authorList>
            <person name="Castelli M."/>
            <person name="Nardi T."/>
            <person name="Gammuto L."/>
            <person name="Bellinzona G."/>
            <person name="Sabaneyeva E."/>
            <person name="Potekhin A."/>
            <person name="Serra V."/>
            <person name="Petroni G."/>
            <person name="Sassera D."/>
        </authorList>
    </citation>
    <scope>NUCLEOTIDE SEQUENCE [LARGE SCALE GENOMIC DNA]</scope>
    <source>
        <strain evidence="1 2">Kr 154-4</strain>
        <plasmid evidence="1 2">unnamed1</plasmid>
    </source>
</reference>
<name>A0ABZ0UUY6_9RICK</name>
<keyword evidence="2" id="KW-1185">Reference proteome</keyword>
<keyword evidence="1" id="KW-0614">Plasmid</keyword>
<proteinExistence type="predicted"/>
<dbReference type="Proteomes" id="UP001326613">
    <property type="component" value="Plasmid unnamed1"/>
</dbReference>
<protein>
    <submittedName>
        <fullName evidence="1">Uncharacterized protein</fullName>
    </submittedName>
</protein>
<evidence type="ECO:0000313" key="2">
    <source>
        <dbReference type="Proteomes" id="UP001326613"/>
    </source>
</evidence>
<organism evidence="1 2">
    <name type="scientific">Candidatus Trichorickettsia mobilis</name>
    <dbReference type="NCBI Taxonomy" id="1346319"/>
    <lineage>
        <taxon>Bacteria</taxon>
        <taxon>Pseudomonadati</taxon>
        <taxon>Pseudomonadota</taxon>
        <taxon>Alphaproteobacteria</taxon>
        <taxon>Rickettsiales</taxon>
        <taxon>Rickettsiaceae</taxon>
        <taxon>Rickettsieae</taxon>
        <taxon>Candidatus Trichorickettsia</taxon>
    </lineage>
</organism>